<protein>
    <submittedName>
        <fullName evidence="1">Uncharacterized protein</fullName>
    </submittedName>
</protein>
<reference evidence="1" key="1">
    <citation type="submission" date="2021-01" db="EMBL/GenBank/DDBJ databases">
        <authorList>
            <consortium name="Genoscope - CEA"/>
            <person name="William W."/>
        </authorList>
    </citation>
    <scope>NUCLEOTIDE SEQUENCE</scope>
</reference>
<organism evidence="1 2">
    <name type="scientific">Paramecium octaurelia</name>
    <dbReference type="NCBI Taxonomy" id="43137"/>
    <lineage>
        <taxon>Eukaryota</taxon>
        <taxon>Sar</taxon>
        <taxon>Alveolata</taxon>
        <taxon>Ciliophora</taxon>
        <taxon>Intramacronucleata</taxon>
        <taxon>Oligohymenophorea</taxon>
        <taxon>Peniculida</taxon>
        <taxon>Parameciidae</taxon>
        <taxon>Paramecium</taxon>
    </lineage>
</organism>
<gene>
    <name evidence="1" type="ORF">POCTA_138.1.T1490021</name>
</gene>
<keyword evidence="2" id="KW-1185">Reference proteome</keyword>
<dbReference type="Proteomes" id="UP000683925">
    <property type="component" value="Unassembled WGS sequence"/>
</dbReference>
<evidence type="ECO:0000313" key="1">
    <source>
        <dbReference type="EMBL" id="CAD8209886.1"/>
    </source>
</evidence>
<comment type="caution">
    <text evidence="1">The sequence shown here is derived from an EMBL/GenBank/DDBJ whole genome shotgun (WGS) entry which is preliminary data.</text>
</comment>
<dbReference type="AlphaFoldDB" id="A0A8S1Y649"/>
<proteinExistence type="predicted"/>
<evidence type="ECO:0000313" key="2">
    <source>
        <dbReference type="Proteomes" id="UP000683925"/>
    </source>
</evidence>
<accession>A0A8S1Y649</accession>
<dbReference type="EMBL" id="CAJJDP010000151">
    <property type="protein sequence ID" value="CAD8209886.1"/>
    <property type="molecule type" value="Genomic_DNA"/>
</dbReference>
<name>A0A8S1Y649_PAROT</name>
<sequence length="83" mass="10143">MNSYLIKLRKRFDQYLYSLFKGPRDQALVSKRAKLQRGLRKQKSSIYQTALKKRDPYNSNFRKCFLDKKMLLRRLFKSSEYKI</sequence>